<evidence type="ECO:0000259" key="4">
    <source>
        <dbReference type="SMART" id="SM00928"/>
    </source>
</evidence>
<evidence type="ECO:0000313" key="5">
    <source>
        <dbReference type="EMBL" id="MBE9069873.1"/>
    </source>
</evidence>
<dbReference type="GO" id="GO:0051539">
    <property type="term" value="F:4 iron, 4 sulfur cluster binding"/>
    <property type="evidence" value="ECO:0007669"/>
    <property type="project" value="InterPro"/>
</dbReference>
<dbReference type="SUPFAM" id="SSF142984">
    <property type="entry name" value="Nqo1 middle domain-like"/>
    <property type="match status" value="1"/>
</dbReference>
<dbReference type="GO" id="GO:0010181">
    <property type="term" value="F:FMN binding"/>
    <property type="evidence" value="ECO:0007669"/>
    <property type="project" value="InterPro"/>
</dbReference>
<dbReference type="GO" id="GO:0008137">
    <property type="term" value="F:NADH dehydrogenase (ubiquinone) activity"/>
    <property type="evidence" value="ECO:0007669"/>
    <property type="project" value="InterPro"/>
</dbReference>
<dbReference type="AlphaFoldDB" id="A0A928ZYT5"/>
<evidence type="ECO:0000256" key="1">
    <source>
        <dbReference type="ARBA" id="ARBA00022723"/>
    </source>
</evidence>
<keyword evidence="1" id="KW-0479">Metal-binding</keyword>
<dbReference type="Proteomes" id="UP000615026">
    <property type="component" value="Unassembled WGS sequence"/>
</dbReference>
<dbReference type="RefSeq" id="WP_193995761.1">
    <property type="nucleotide sequence ID" value="NZ_JADEXP010000335.1"/>
</dbReference>
<gene>
    <name evidence="5" type="ORF">IQ260_24840</name>
</gene>
<evidence type="ECO:0000256" key="3">
    <source>
        <dbReference type="ARBA" id="ARBA00023014"/>
    </source>
</evidence>
<keyword evidence="3" id="KW-0411">Iron-sulfur</keyword>
<dbReference type="SUPFAM" id="SSF140490">
    <property type="entry name" value="Nqo1C-terminal domain-like"/>
    <property type="match status" value="1"/>
</dbReference>
<dbReference type="PANTHER" id="PTHR43578">
    <property type="entry name" value="NADH-QUINONE OXIDOREDUCTASE SUBUNIT F"/>
    <property type="match status" value="1"/>
</dbReference>
<evidence type="ECO:0000256" key="2">
    <source>
        <dbReference type="ARBA" id="ARBA00023004"/>
    </source>
</evidence>
<dbReference type="Pfam" id="PF10589">
    <property type="entry name" value="NADH_4Fe-4S"/>
    <property type="match status" value="1"/>
</dbReference>
<dbReference type="FunFam" id="1.20.1440.230:FF:000001">
    <property type="entry name" value="Mitochondrial NADH dehydrogenase flavoprotein 1"/>
    <property type="match status" value="1"/>
</dbReference>
<dbReference type="PROSITE" id="PS00645">
    <property type="entry name" value="COMPLEX1_51K_2"/>
    <property type="match status" value="1"/>
</dbReference>
<name>A0A928ZYT5_LEPEC</name>
<dbReference type="SMART" id="SM00928">
    <property type="entry name" value="NADH_4Fe-4S"/>
    <property type="match status" value="1"/>
</dbReference>
<dbReference type="InterPro" id="IPR001949">
    <property type="entry name" value="NADH-UbQ_OxRdtase_51kDa_CS"/>
</dbReference>
<dbReference type="InterPro" id="IPR037207">
    <property type="entry name" value="Nuop51_4Fe4S-bd_sf"/>
</dbReference>
<dbReference type="GO" id="GO:0046872">
    <property type="term" value="F:metal ion binding"/>
    <property type="evidence" value="ECO:0007669"/>
    <property type="project" value="UniProtKB-KW"/>
</dbReference>
<keyword evidence="6" id="KW-1185">Reference proteome</keyword>
<sequence length="182" mass="19595">TKVFSLTGKVKNAGLIEVPMGISLKEIVEEMGQGAPDGAQVKAVQTGGPSGGCIPADAFDTSVDYESLKNLGSIMGSGGMIVMDEYTHMVDVAQFFMQFCMDESCGKCIPCRAGTVQLYQLLTKFKEHRATPADLEQLVLLCDVVKHTSLCGLGQAAPNPVLSTLRYFRDEYLAAMEMRSQG</sequence>
<reference evidence="5" key="1">
    <citation type="submission" date="2020-10" db="EMBL/GenBank/DDBJ databases">
        <authorList>
            <person name="Castelo-Branco R."/>
            <person name="Eusebio N."/>
            <person name="Adriana R."/>
            <person name="Vieira A."/>
            <person name="Brugerolle De Fraissinette N."/>
            <person name="Rezende De Castro R."/>
            <person name="Schneider M.P."/>
            <person name="Vasconcelos V."/>
            <person name="Leao P.N."/>
        </authorList>
    </citation>
    <scope>NUCLEOTIDE SEQUENCE</scope>
    <source>
        <strain evidence="5">LEGE 11479</strain>
    </source>
</reference>
<accession>A0A928ZYT5</accession>
<dbReference type="PANTHER" id="PTHR43578:SF3">
    <property type="entry name" value="NADH-QUINONE OXIDOREDUCTASE SUBUNIT F"/>
    <property type="match status" value="1"/>
</dbReference>
<dbReference type="Pfam" id="PF10531">
    <property type="entry name" value="SLBB"/>
    <property type="match status" value="1"/>
</dbReference>
<protein>
    <submittedName>
        <fullName evidence="5">SLBB domain-containing protein</fullName>
    </submittedName>
</protein>
<proteinExistence type="predicted"/>
<organism evidence="5 6">
    <name type="scientific">Leptolyngbya cf. ectocarpi LEGE 11479</name>
    <dbReference type="NCBI Taxonomy" id="1828722"/>
    <lineage>
        <taxon>Bacteria</taxon>
        <taxon>Bacillati</taxon>
        <taxon>Cyanobacteriota</taxon>
        <taxon>Cyanophyceae</taxon>
        <taxon>Leptolyngbyales</taxon>
        <taxon>Leptolyngbyaceae</taxon>
        <taxon>Leptolyngbya group</taxon>
        <taxon>Leptolyngbya</taxon>
    </lineage>
</organism>
<dbReference type="InterPro" id="IPR019575">
    <property type="entry name" value="Nuop51_4Fe4S-bd"/>
</dbReference>
<feature type="non-terminal residue" evidence="5">
    <location>
        <position position="1"/>
    </location>
</feature>
<dbReference type="Gene3D" id="3.10.20.600">
    <property type="match status" value="1"/>
</dbReference>
<dbReference type="EMBL" id="JADEXP010000335">
    <property type="protein sequence ID" value="MBE9069873.1"/>
    <property type="molecule type" value="Genomic_DNA"/>
</dbReference>
<keyword evidence="2" id="KW-0408">Iron</keyword>
<feature type="domain" description="NADH-ubiquinone oxidoreductase 51kDa subunit iron-sulphur binding" evidence="4">
    <location>
        <begin position="90"/>
        <end position="135"/>
    </location>
</feature>
<evidence type="ECO:0000313" key="6">
    <source>
        <dbReference type="Proteomes" id="UP000615026"/>
    </source>
</evidence>
<dbReference type="Gene3D" id="1.20.1440.230">
    <property type="entry name" value="NADH-ubiquinone oxidoreductase 51kDa subunit, iron-sulphur binding domain"/>
    <property type="match status" value="1"/>
</dbReference>
<comment type="caution">
    <text evidence="5">The sequence shown here is derived from an EMBL/GenBank/DDBJ whole genome shotgun (WGS) entry which is preliminary data.</text>
</comment>
<dbReference type="InterPro" id="IPR019554">
    <property type="entry name" value="Soluble_ligand-bd"/>
</dbReference>